<sequence>MDQANATARRANDVCVVVLSCVMDEATVRMLWDEGQAAEAIAGARAALVGAPEDARLSVAGALIACADAADSSPMAEEAHRVAAELRESVWGSDHPRSPYVRLPLAGWLQRVGRFDEAERELLAALAVAERRTEDPRPLRDVLVCLARLALERNDLDEAAVRFQCAMAAEESRPRPEAIELQPLLGELHAIYAQQGRVAEAASAMERRLQLSRTLGRRPSLDDARDLLALADLRDKQGRSGDAAALRERSARISRAAGRR</sequence>
<dbReference type="SUPFAM" id="SSF48452">
    <property type="entry name" value="TPR-like"/>
    <property type="match status" value="2"/>
</dbReference>
<evidence type="ECO:0000256" key="1">
    <source>
        <dbReference type="SAM" id="MobiDB-lite"/>
    </source>
</evidence>
<organism evidence="2 3">
    <name type="scientific">Sorangium cellulosum (strain So ce56)</name>
    <name type="common">Polyangium cellulosum (strain So ce56)</name>
    <dbReference type="NCBI Taxonomy" id="448385"/>
    <lineage>
        <taxon>Bacteria</taxon>
        <taxon>Pseudomonadati</taxon>
        <taxon>Myxococcota</taxon>
        <taxon>Polyangia</taxon>
        <taxon>Polyangiales</taxon>
        <taxon>Polyangiaceae</taxon>
        <taxon>Sorangium</taxon>
    </lineage>
</organism>
<dbReference type="Gene3D" id="1.25.40.10">
    <property type="entry name" value="Tetratricopeptide repeat domain"/>
    <property type="match status" value="1"/>
</dbReference>
<protein>
    <submittedName>
        <fullName evidence="2">Uncharacterized protein</fullName>
    </submittedName>
</protein>
<feature type="region of interest" description="Disordered" evidence="1">
    <location>
        <begin position="239"/>
        <end position="260"/>
    </location>
</feature>
<evidence type="ECO:0000313" key="2">
    <source>
        <dbReference type="EMBL" id="CAN92270.1"/>
    </source>
</evidence>
<dbReference type="AlphaFoldDB" id="A9FVF6"/>
<dbReference type="InterPro" id="IPR011990">
    <property type="entry name" value="TPR-like_helical_dom_sf"/>
</dbReference>
<dbReference type="EMBL" id="AM746676">
    <property type="protein sequence ID" value="CAN92270.1"/>
    <property type="molecule type" value="Genomic_DNA"/>
</dbReference>
<dbReference type="InterPro" id="IPR019734">
    <property type="entry name" value="TPR_rpt"/>
</dbReference>
<evidence type="ECO:0000313" key="3">
    <source>
        <dbReference type="Proteomes" id="UP000002139"/>
    </source>
</evidence>
<proteinExistence type="predicted"/>
<reference evidence="2 3" key="1">
    <citation type="journal article" date="2007" name="Nat. Biotechnol.">
        <title>Complete genome sequence of the myxobacterium Sorangium cellulosum.</title>
        <authorList>
            <person name="Schneiker S."/>
            <person name="Perlova O."/>
            <person name="Kaiser O."/>
            <person name="Gerth K."/>
            <person name="Alici A."/>
            <person name="Altmeyer M.O."/>
            <person name="Bartels D."/>
            <person name="Bekel T."/>
            <person name="Beyer S."/>
            <person name="Bode E."/>
            <person name="Bode H.B."/>
            <person name="Bolten C.J."/>
            <person name="Choudhuri J.V."/>
            <person name="Doss S."/>
            <person name="Elnakady Y.A."/>
            <person name="Frank B."/>
            <person name="Gaigalat L."/>
            <person name="Goesmann A."/>
            <person name="Groeger C."/>
            <person name="Gross F."/>
            <person name="Jelsbak L."/>
            <person name="Jelsbak L."/>
            <person name="Kalinowski J."/>
            <person name="Kegler C."/>
            <person name="Knauber T."/>
            <person name="Konietzny S."/>
            <person name="Kopp M."/>
            <person name="Krause L."/>
            <person name="Krug D."/>
            <person name="Linke B."/>
            <person name="Mahmud T."/>
            <person name="Martinez-Arias R."/>
            <person name="McHardy A.C."/>
            <person name="Merai M."/>
            <person name="Meyer F."/>
            <person name="Mormann S."/>
            <person name="Munoz-Dorado J."/>
            <person name="Perez J."/>
            <person name="Pradella S."/>
            <person name="Rachid S."/>
            <person name="Raddatz G."/>
            <person name="Rosenau F."/>
            <person name="Rueckert C."/>
            <person name="Sasse F."/>
            <person name="Scharfe M."/>
            <person name="Schuster S.C."/>
            <person name="Suen G."/>
            <person name="Treuner-Lange A."/>
            <person name="Velicer G.J."/>
            <person name="Vorholter F.-J."/>
            <person name="Weissman K.J."/>
            <person name="Welch R.D."/>
            <person name="Wenzel S.C."/>
            <person name="Whitworth D.E."/>
            <person name="Wilhelm S."/>
            <person name="Wittmann C."/>
            <person name="Bloecker H."/>
            <person name="Puehler A."/>
            <person name="Mueller R."/>
        </authorList>
    </citation>
    <scope>NUCLEOTIDE SEQUENCE [LARGE SCALE GENOMIC DNA]</scope>
    <source>
        <strain evidence="3">So ce56</strain>
    </source>
</reference>
<accession>A9FVF6</accession>
<gene>
    <name evidence="2" type="ordered locus">sce2111</name>
</gene>
<dbReference type="KEGG" id="scl:sce2111"/>
<name>A9FVF6_SORC5</name>
<dbReference type="Pfam" id="PF13176">
    <property type="entry name" value="TPR_7"/>
    <property type="match status" value="1"/>
</dbReference>
<dbReference type="HOGENOM" id="CLU_1069199_0_0_7"/>
<dbReference type="Proteomes" id="UP000002139">
    <property type="component" value="Chromosome"/>
</dbReference>
<dbReference type="RefSeq" id="WP_012234746.1">
    <property type="nucleotide sequence ID" value="NC_010162.1"/>
</dbReference>
<keyword evidence="3" id="KW-1185">Reference proteome</keyword>
<feature type="compositionally biased region" description="Basic and acidic residues" evidence="1">
    <location>
        <begin position="239"/>
        <end position="251"/>
    </location>
</feature>